<dbReference type="PANTHER" id="PTHR11640:SF31">
    <property type="entry name" value="IRREGULAR CHIASM C-ROUGHEST PROTEIN-RELATED"/>
    <property type="match status" value="1"/>
</dbReference>
<evidence type="ECO:0000313" key="10">
    <source>
        <dbReference type="Proteomes" id="UP000507470"/>
    </source>
</evidence>
<evidence type="ECO:0000256" key="8">
    <source>
        <dbReference type="SAM" id="SignalP"/>
    </source>
</evidence>
<evidence type="ECO:0008006" key="11">
    <source>
        <dbReference type="Google" id="ProtNLM"/>
    </source>
</evidence>
<dbReference type="EMBL" id="CACVKT020005618">
    <property type="protein sequence ID" value="CAC5396461.1"/>
    <property type="molecule type" value="Genomic_DNA"/>
</dbReference>
<feature type="region of interest" description="Disordered" evidence="6">
    <location>
        <begin position="691"/>
        <end position="713"/>
    </location>
</feature>
<proteinExistence type="predicted"/>
<protein>
    <recommendedName>
        <fullName evidence="11">Ig-like domain-containing protein</fullName>
    </recommendedName>
</protein>
<dbReference type="Proteomes" id="UP000507470">
    <property type="component" value="Unassembled WGS sequence"/>
</dbReference>
<feature type="compositionally biased region" description="Low complexity" evidence="6">
    <location>
        <begin position="639"/>
        <end position="657"/>
    </location>
</feature>
<evidence type="ECO:0000256" key="4">
    <source>
        <dbReference type="ARBA" id="ARBA00023180"/>
    </source>
</evidence>
<feature type="compositionally biased region" description="Polar residues" evidence="6">
    <location>
        <begin position="614"/>
        <end position="626"/>
    </location>
</feature>
<dbReference type="OrthoDB" id="9972932at2759"/>
<dbReference type="GO" id="GO:0050839">
    <property type="term" value="F:cell adhesion molecule binding"/>
    <property type="evidence" value="ECO:0007669"/>
    <property type="project" value="TreeGrafter"/>
</dbReference>
<evidence type="ECO:0000256" key="2">
    <source>
        <dbReference type="ARBA" id="ARBA00023136"/>
    </source>
</evidence>
<dbReference type="GO" id="GO:0005886">
    <property type="term" value="C:plasma membrane"/>
    <property type="evidence" value="ECO:0007669"/>
    <property type="project" value="TreeGrafter"/>
</dbReference>
<dbReference type="InterPro" id="IPR051275">
    <property type="entry name" value="Cell_adhesion_signaling"/>
</dbReference>
<keyword evidence="10" id="KW-1185">Reference proteome</keyword>
<evidence type="ECO:0000256" key="3">
    <source>
        <dbReference type="ARBA" id="ARBA00023157"/>
    </source>
</evidence>
<keyword evidence="4" id="KW-0325">Glycoprotein</keyword>
<evidence type="ECO:0000256" key="5">
    <source>
        <dbReference type="ARBA" id="ARBA00023319"/>
    </source>
</evidence>
<reference evidence="9 10" key="1">
    <citation type="submission" date="2020-06" db="EMBL/GenBank/DDBJ databases">
        <authorList>
            <person name="Li R."/>
            <person name="Bekaert M."/>
        </authorList>
    </citation>
    <scope>NUCLEOTIDE SEQUENCE [LARGE SCALE GENOMIC DNA]</scope>
    <source>
        <strain evidence="10">wild</strain>
    </source>
</reference>
<name>A0A6J8CKX4_MYTCO</name>
<gene>
    <name evidence="9" type="ORF">MCOR_31017</name>
</gene>
<feature type="chain" id="PRO_5026749956" description="Ig-like domain-containing protein" evidence="8">
    <location>
        <begin position="24"/>
        <end position="720"/>
    </location>
</feature>
<feature type="region of interest" description="Disordered" evidence="6">
    <location>
        <begin position="614"/>
        <end position="664"/>
    </location>
</feature>
<dbReference type="GO" id="GO:0005911">
    <property type="term" value="C:cell-cell junction"/>
    <property type="evidence" value="ECO:0007669"/>
    <property type="project" value="TreeGrafter"/>
</dbReference>
<evidence type="ECO:0000256" key="6">
    <source>
        <dbReference type="SAM" id="MobiDB-lite"/>
    </source>
</evidence>
<accession>A0A6J8CKX4</accession>
<sequence length="720" mass="81846">MTMFTTEICLLLLTFLNSDICFGIVTVYTIPKSPNLRFGISALGNPIYCSFVSKETNWSTEIVDTSGEYDTNKYQIIRSEMQIIDVIVPKYPGKFDLLPDAHTFGSGIALDFLESDDKLYNGTDNSAMYLWFTYNFISTRHWDVFLWGYRYDFHLKIANISLNDAGKYTDDNIIYGQEGDTLEIACTTITGHDVEEISIQQNGLTLALNDSNDVTFSFKPDRKDNFKEYECFSAHPFEMIRVKLLVNYAPSVKVVVGVNSINCIADGFPQTYTFDRWEHLSENGEHIRFLDGLQNGTLILPKSQTQYQITDRYVCTVSNGILNMNGNILQKGFGTFNYIGAPKFVPGHRNVKQVKLGEPLEIRFSLYSNTMIEDVWIDGYDTGRNKSGIKPEFRISNTTLPYTAFGHKGNISGYEITIKKNILSNNDFRVYNIWAKNQMGVDSYRFEVIAVEFHKCNEININHNVKEITRFITSSIIATCLLVYIVVIHICFYVRQRTKRTRRGSEPESLHDHMYDEIGTISYQATHISPLSTDQLEPIQQIRMIRSSQPESSTVNVNNQMSMDRPFNTSSLLSVQEYQPNAVHPNTISGATIDVSPVLSIADIVHIDGRYCENDTTQSGESPHSFQSRRHQFDHSSIRNRTTTSSSSSDESSIESNGTTSVGLNIGDGYENLYQIVQERQDSHQYSCLTNQSEQIDNESPSTDTAELSRNNRNYVNLRL</sequence>
<feature type="transmembrane region" description="Helical" evidence="7">
    <location>
        <begin position="471"/>
        <end position="494"/>
    </location>
</feature>
<feature type="signal peptide" evidence="8">
    <location>
        <begin position="1"/>
        <end position="23"/>
    </location>
</feature>
<evidence type="ECO:0000313" key="9">
    <source>
        <dbReference type="EMBL" id="CAC5396461.1"/>
    </source>
</evidence>
<evidence type="ECO:0000256" key="1">
    <source>
        <dbReference type="ARBA" id="ARBA00004479"/>
    </source>
</evidence>
<keyword evidence="7" id="KW-1133">Transmembrane helix</keyword>
<dbReference type="GO" id="GO:0098609">
    <property type="term" value="P:cell-cell adhesion"/>
    <property type="evidence" value="ECO:0007669"/>
    <property type="project" value="TreeGrafter"/>
</dbReference>
<evidence type="ECO:0000256" key="7">
    <source>
        <dbReference type="SAM" id="Phobius"/>
    </source>
</evidence>
<organism evidence="9 10">
    <name type="scientific">Mytilus coruscus</name>
    <name type="common">Sea mussel</name>
    <dbReference type="NCBI Taxonomy" id="42192"/>
    <lineage>
        <taxon>Eukaryota</taxon>
        <taxon>Metazoa</taxon>
        <taxon>Spiralia</taxon>
        <taxon>Lophotrochozoa</taxon>
        <taxon>Mollusca</taxon>
        <taxon>Bivalvia</taxon>
        <taxon>Autobranchia</taxon>
        <taxon>Pteriomorphia</taxon>
        <taxon>Mytilida</taxon>
        <taxon>Mytiloidea</taxon>
        <taxon>Mytilidae</taxon>
        <taxon>Mytilinae</taxon>
        <taxon>Mytilus</taxon>
    </lineage>
</organism>
<dbReference type="PANTHER" id="PTHR11640">
    <property type="entry name" value="NEPHRIN"/>
    <property type="match status" value="1"/>
</dbReference>
<keyword evidence="7" id="KW-0812">Transmembrane</keyword>
<dbReference type="AlphaFoldDB" id="A0A6J8CKX4"/>
<comment type="subcellular location">
    <subcellularLocation>
        <location evidence="1">Membrane</location>
        <topology evidence="1">Single-pass type I membrane protein</topology>
    </subcellularLocation>
</comment>
<keyword evidence="5" id="KW-0393">Immunoglobulin domain</keyword>
<keyword evidence="2 7" id="KW-0472">Membrane</keyword>
<keyword evidence="8" id="KW-0732">Signal</keyword>
<keyword evidence="3" id="KW-1015">Disulfide bond</keyword>